<dbReference type="Pfam" id="PF08900">
    <property type="entry name" value="AcaB"/>
    <property type="match status" value="1"/>
</dbReference>
<dbReference type="RefSeq" id="WP_119912303.1">
    <property type="nucleotide sequence ID" value="NZ_QZCH01000037.1"/>
</dbReference>
<comment type="caution">
    <text evidence="1">The sequence shown here is derived from an EMBL/GenBank/DDBJ whole genome shotgun (WGS) entry which is preliminary data.</text>
</comment>
<sequence>MSVEIAYQDIDNHEAVKVESKTDTERLASVVGALRSDISIQIQTKQVHKAWLGKSRNQAEEERQAAQENAKNIHSVMGVPRFFQLVTALENAVKKDDPFADYVFYQLHNEIDSERAEVNEQIDSLNEYMKDKMPSGISLSKNYSVDPVSVPLAINTRLGFLLVYLVLEVDELIRLILLASHCALLSPKNASDATFKATKRIRRAMSFVHRYKFSEVTRDDLAANNARAQEAFKRMPDIELPDEFKDATTRSALAPTINARPDALNVDNDNFFKASGIC</sequence>
<reference evidence="1 2" key="2">
    <citation type="submission" date="2019-01" db="EMBL/GenBank/DDBJ databases">
        <title>Motilimonas pumilus sp. nov., isolated from the gut of sea cucumber (Apostichopus japonicus).</title>
        <authorList>
            <person name="Wang F.-Q."/>
            <person name="Ren L.-H."/>
            <person name="Lin Y.-W."/>
            <person name="Sun G.-H."/>
            <person name="Du Z.-J."/>
            <person name="Zhao J.-X."/>
            <person name="Liu X.-J."/>
            <person name="Liu L.-J."/>
        </authorList>
    </citation>
    <scope>NUCLEOTIDE SEQUENCE [LARGE SCALE GENOMIC DNA]</scope>
    <source>
        <strain evidence="1 2">PLHSC7-2</strain>
    </source>
</reference>
<evidence type="ECO:0000313" key="1">
    <source>
        <dbReference type="EMBL" id="RJG38983.1"/>
    </source>
</evidence>
<dbReference type="OrthoDB" id="6358093at2"/>
<keyword evidence="2" id="KW-1185">Reference proteome</keyword>
<dbReference type="Proteomes" id="UP000283255">
    <property type="component" value="Unassembled WGS sequence"/>
</dbReference>
<reference evidence="1 2" key="1">
    <citation type="submission" date="2018-09" db="EMBL/GenBank/DDBJ databases">
        <authorList>
            <person name="Wang F."/>
        </authorList>
    </citation>
    <scope>NUCLEOTIDE SEQUENCE [LARGE SCALE GENOMIC DNA]</scope>
    <source>
        <strain evidence="1 2">PLHSC7-2</strain>
    </source>
</reference>
<name>A0A418YA54_9GAMM</name>
<dbReference type="EMBL" id="QZCH01000037">
    <property type="protein sequence ID" value="RJG38983.1"/>
    <property type="molecule type" value="Genomic_DNA"/>
</dbReference>
<dbReference type="AlphaFoldDB" id="A0A418YA54"/>
<evidence type="ECO:0000313" key="2">
    <source>
        <dbReference type="Proteomes" id="UP000283255"/>
    </source>
</evidence>
<dbReference type="NCBIfam" id="TIGR03761">
    <property type="entry name" value="ICE_PFL4669"/>
    <property type="match status" value="1"/>
</dbReference>
<dbReference type="InterPro" id="IPR014996">
    <property type="entry name" value="AcaB"/>
</dbReference>
<organism evidence="1 2">
    <name type="scientific">Motilimonas pumila</name>
    <dbReference type="NCBI Taxonomy" id="2303987"/>
    <lineage>
        <taxon>Bacteria</taxon>
        <taxon>Pseudomonadati</taxon>
        <taxon>Pseudomonadota</taxon>
        <taxon>Gammaproteobacteria</taxon>
        <taxon>Alteromonadales</taxon>
        <taxon>Alteromonadales genera incertae sedis</taxon>
        <taxon>Motilimonas</taxon>
    </lineage>
</organism>
<protein>
    <submittedName>
        <fullName evidence="1">TIGR03761 family integrating conjugative element protein</fullName>
    </submittedName>
</protein>
<gene>
    <name evidence="1" type="ORF">D1Z90_18595</name>
</gene>
<proteinExistence type="predicted"/>
<accession>A0A418YA54</accession>